<dbReference type="Proteomes" id="UP000008794">
    <property type="component" value="Chromosome"/>
</dbReference>
<feature type="domain" description="Lipocalin-like" evidence="2">
    <location>
        <begin position="29"/>
        <end position="122"/>
    </location>
</feature>
<gene>
    <name evidence="3" type="ORF">AL1_23830</name>
</gene>
<feature type="signal peptide" evidence="1">
    <location>
        <begin position="1"/>
        <end position="21"/>
    </location>
</feature>
<dbReference type="Pfam" id="PF13648">
    <property type="entry name" value="Lipocalin_4"/>
    <property type="match status" value="1"/>
</dbReference>
<feature type="chain" id="PRO_5003058387" description="Lipocalin-like domain-containing protein" evidence="1">
    <location>
        <begin position="22"/>
        <end position="145"/>
    </location>
</feature>
<dbReference type="RefSeq" id="WP_015547436.1">
    <property type="nucleotide sequence ID" value="NC_021030.1"/>
</dbReference>
<evidence type="ECO:0000259" key="2">
    <source>
        <dbReference type="Pfam" id="PF13648"/>
    </source>
</evidence>
<evidence type="ECO:0000313" key="4">
    <source>
        <dbReference type="Proteomes" id="UP000008794"/>
    </source>
</evidence>
<organism evidence="3 4">
    <name type="scientific">Alistipes shahii WAL 8301</name>
    <dbReference type="NCBI Taxonomy" id="717959"/>
    <lineage>
        <taxon>Bacteria</taxon>
        <taxon>Pseudomonadati</taxon>
        <taxon>Bacteroidota</taxon>
        <taxon>Bacteroidia</taxon>
        <taxon>Bacteroidales</taxon>
        <taxon>Rikenellaceae</taxon>
        <taxon>Alistipes</taxon>
    </lineage>
</organism>
<dbReference type="OrthoDB" id="1079804at2"/>
<reference evidence="3 4" key="1">
    <citation type="submission" date="2010-03" db="EMBL/GenBank/DDBJ databases">
        <title>The genome sequence of Alistipes shahii WAL 8301.</title>
        <authorList>
            <consortium name="metaHIT consortium -- http://www.metahit.eu/"/>
            <person name="Pajon A."/>
            <person name="Turner K."/>
            <person name="Parkhill J."/>
        </authorList>
    </citation>
    <scope>NUCLEOTIDE SEQUENCE [LARGE SCALE GENOMIC DNA]</scope>
    <source>
        <strain evidence="3 4">WAL 8301</strain>
    </source>
</reference>
<proteinExistence type="predicted"/>
<evidence type="ECO:0000313" key="3">
    <source>
        <dbReference type="EMBL" id="CBK64622.1"/>
    </source>
</evidence>
<accession>D4INW0</accession>
<dbReference type="HOGENOM" id="CLU_120341_1_0_10"/>
<dbReference type="BioCyc" id="ASHA717959:AL1_RS11210-MONOMER"/>
<reference evidence="3 4" key="2">
    <citation type="submission" date="2010-03" db="EMBL/GenBank/DDBJ databases">
        <authorList>
            <person name="Pajon A."/>
        </authorList>
    </citation>
    <scope>NUCLEOTIDE SEQUENCE [LARGE SCALE GENOMIC DNA]</scope>
    <source>
        <strain evidence="3 4">WAL 8301</strain>
    </source>
</reference>
<dbReference type="AlphaFoldDB" id="D4INW0"/>
<protein>
    <recommendedName>
        <fullName evidence="2">Lipocalin-like domain-containing protein</fullName>
    </recommendedName>
</protein>
<dbReference type="InterPro" id="IPR024311">
    <property type="entry name" value="Lipocalin-like"/>
</dbReference>
<dbReference type="PATRIC" id="fig|717959.3.peg.872"/>
<keyword evidence="4" id="KW-1185">Reference proteome</keyword>
<keyword evidence="1" id="KW-0732">Signal</keyword>
<dbReference type="GeneID" id="92757545"/>
<dbReference type="KEGG" id="ash:AL1_23830"/>
<sequence length="145" mass="16332">MKKLFIIVAAMFVAVSFSACSDDKDEASIVGEWQLTHSVGYVIEAGEQYDFDKTFPDDGYYTGYIFNEDGKGTYYATYTNSTTPEESTPITYSISGKTLTITASGDTQTFEIKELSFAKLVLYENNLDAEYVETNTYKRVKYSHN</sequence>
<name>D4INW0_9BACT</name>
<dbReference type="PROSITE" id="PS51257">
    <property type="entry name" value="PROKAR_LIPOPROTEIN"/>
    <property type="match status" value="1"/>
</dbReference>
<dbReference type="EMBL" id="FP929032">
    <property type="protein sequence ID" value="CBK64622.1"/>
    <property type="molecule type" value="Genomic_DNA"/>
</dbReference>
<evidence type="ECO:0000256" key="1">
    <source>
        <dbReference type="SAM" id="SignalP"/>
    </source>
</evidence>